<protein>
    <submittedName>
        <fullName evidence="3">Sugar phosphate isomerase/epimerase</fullName>
    </submittedName>
</protein>
<evidence type="ECO:0000256" key="1">
    <source>
        <dbReference type="SAM" id="MobiDB-lite"/>
    </source>
</evidence>
<keyword evidence="3" id="KW-0413">Isomerase</keyword>
<evidence type="ECO:0000259" key="2">
    <source>
        <dbReference type="Pfam" id="PF01261"/>
    </source>
</evidence>
<dbReference type="GO" id="GO:0016853">
    <property type="term" value="F:isomerase activity"/>
    <property type="evidence" value="ECO:0007669"/>
    <property type="project" value="UniProtKB-KW"/>
</dbReference>
<dbReference type="RefSeq" id="WP_132103152.1">
    <property type="nucleotide sequence ID" value="NZ_SMLB01000011.1"/>
</dbReference>
<dbReference type="Pfam" id="PF01261">
    <property type="entry name" value="AP_endonuc_2"/>
    <property type="match status" value="1"/>
</dbReference>
<dbReference type="SUPFAM" id="SSF51658">
    <property type="entry name" value="Xylose isomerase-like"/>
    <property type="match status" value="1"/>
</dbReference>
<dbReference type="PANTHER" id="PTHR12110">
    <property type="entry name" value="HYDROXYPYRUVATE ISOMERASE"/>
    <property type="match status" value="1"/>
</dbReference>
<sequence length="333" mass="35257">MSLRFGYGTNGFGSHRLDDALAVIAGLGYDGVALTVDHPHLDPFAPNLSARTVAVGQRLAELDLDVVIETGARYVLDPWRKHEPNLVSDSGRERRVDLLCRAVRIGAELGAEAVSFWSGTLPGGVSADEGWRRLTAGVAAVLEEADRRGMVCAFEPEPGMFVDTVAGVLELRKRLGDPDHLRVTLDVGHVVANEAGTVADCVHQAGDLLANVQLDDMVEGVHEHLEFGEGEVDLPAALGALLDVGYGGLAAVELPRHGHAAPAVARRSLDALRAAEAQARAARQRPENPVDLGVTVESIRQNGPQPAGYSKINAKGDGDDRGRTQDGGEESTS</sequence>
<evidence type="ECO:0000313" key="3">
    <source>
        <dbReference type="EMBL" id="TDD70062.1"/>
    </source>
</evidence>
<comment type="caution">
    <text evidence="3">The sequence shown here is derived from an EMBL/GenBank/DDBJ whole genome shotgun (WGS) entry which is preliminary data.</text>
</comment>
<dbReference type="Proteomes" id="UP000295217">
    <property type="component" value="Unassembled WGS sequence"/>
</dbReference>
<dbReference type="InterPro" id="IPR013022">
    <property type="entry name" value="Xyl_isomerase-like_TIM-brl"/>
</dbReference>
<dbReference type="PANTHER" id="PTHR12110:SF52">
    <property type="entry name" value="XYLOSE ISOMERASE"/>
    <property type="match status" value="1"/>
</dbReference>
<dbReference type="InterPro" id="IPR036237">
    <property type="entry name" value="Xyl_isomerase-like_sf"/>
</dbReference>
<dbReference type="OrthoDB" id="1900402at2"/>
<organism evidence="3 4">
    <name type="scientific">Jiangella aurantiaca</name>
    <dbReference type="NCBI Taxonomy" id="2530373"/>
    <lineage>
        <taxon>Bacteria</taxon>
        <taxon>Bacillati</taxon>
        <taxon>Actinomycetota</taxon>
        <taxon>Actinomycetes</taxon>
        <taxon>Jiangellales</taxon>
        <taxon>Jiangellaceae</taxon>
        <taxon>Jiangella</taxon>
    </lineage>
</organism>
<keyword evidence="4" id="KW-1185">Reference proteome</keyword>
<evidence type="ECO:0000313" key="4">
    <source>
        <dbReference type="Proteomes" id="UP000295217"/>
    </source>
</evidence>
<accession>A0A4R5AIU6</accession>
<dbReference type="EMBL" id="SMLB01000011">
    <property type="protein sequence ID" value="TDD70062.1"/>
    <property type="molecule type" value="Genomic_DNA"/>
</dbReference>
<reference evidence="3 4" key="1">
    <citation type="submission" date="2019-02" db="EMBL/GenBank/DDBJ databases">
        <title>Draft genome sequences of novel Actinobacteria.</title>
        <authorList>
            <person name="Sahin N."/>
            <person name="Ay H."/>
            <person name="Saygin H."/>
        </authorList>
    </citation>
    <scope>NUCLEOTIDE SEQUENCE [LARGE SCALE GENOMIC DNA]</scope>
    <source>
        <strain evidence="3 4">8K307</strain>
    </source>
</reference>
<proteinExistence type="predicted"/>
<dbReference type="AlphaFoldDB" id="A0A4R5AIU6"/>
<feature type="region of interest" description="Disordered" evidence="1">
    <location>
        <begin position="280"/>
        <end position="333"/>
    </location>
</feature>
<feature type="compositionally biased region" description="Basic and acidic residues" evidence="1">
    <location>
        <begin position="314"/>
        <end position="326"/>
    </location>
</feature>
<feature type="domain" description="Xylose isomerase-like TIM barrel" evidence="2">
    <location>
        <begin position="22"/>
        <end position="274"/>
    </location>
</feature>
<gene>
    <name evidence="3" type="ORF">E1262_10870</name>
</gene>
<name>A0A4R5AIU6_9ACTN</name>
<dbReference type="InterPro" id="IPR050312">
    <property type="entry name" value="IolE/XylAMocC-like"/>
</dbReference>
<dbReference type="Gene3D" id="3.20.20.150">
    <property type="entry name" value="Divalent-metal-dependent TIM barrel enzymes"/>
    <property type="match status" value="1"/>
</dbReference>